<accession>A0ABT5C6Z7</accession>
<dbReference type="EMBL" id="JAQNDK010000003">
    <property type="protein sequence ID" value="MDC0680961.1"/>
    <property type="molecule type" value="Genomic_DNA"/>
</dbReference>
<dbReference type="SUPFAM" id="SSF111369">
    <property type="entry name" value="HlyD-like secretion proteins"/>
    <property type="match status" value="2"/>
</dbReference>
<gene>
    <name evidence="4" type="ORF">POL72_24700</name>
</gene>
<dbReference type="Pfam" id="PF25989">
    <property type="entry name" value="YknX_C"/>
    <property type="match status" value="1"/>
</dbReference>
<evidence type="ECO:0000259" key="2">
    <source>
        <dbReference type="Pfam" id="PF25954"/>
    </source>
</evidence>
<proteinExistence type="inferred from homology"/>
<dbReference type="NCBIfam" id="TIGR01730">
    <property type="entry name" value="RND_mfp"/>
    <property type="match status" value="1"/>
</dbReference>
<reference evidence="4 5" key="1">
    <citation type="submission" date="2023-01" db="EMBL/GenBank/DDBJ databases">
        <title>Minimal conservation of predation-associated metabolite biosynthetic gene clusters underscores biosynthetic potential of Myxococcota including descriptions for ten novel species: Archangium lansinium sp. nov., Myxococcus landrumus sp. nov., Nannocystis bai.</title>
        <authorList>
            <person name="Ahearne A."/>
            <person name="Stevens C."/>
            <person name="Dowd S."/>
        </authorList>
    </citation>
    <scope>NUCLEOTIDE SEQUENCE [LARGE SCALE GENOMIC DNA]</scope>
    <source>
        <strain evidence="4 5">WIWO2</strain>
    </source>
</reference>
<comment type="caution">
    <text evidence="4">The sequence shown here is derived from an EMBL/GenBank/DDBJ whole genome shotgun (WGS) entry which is preliminary data.</text>
</comment>
<evidence type="ECO:0000313" key="5">
    <source>
        <dbReference type="Proteomes" id="UP001217485"/>
    </source>
</evidence>
<dbReference type="PANTHER" id="PTHR30469:SF38">
    <property type="entry name" value="HLYD FAMILY SECRETION PROTEIN"/>
    <property type="match status" value="1"/>
</dbReference>
<feature type="domain" description="YknX-like C-terminal permuted SH3-like" evidence="3">
    <location>
        <begin position="353"/>
        <end position="418"/>
    </location>
</feature>
<dbReference type="Gene3D" id="2.40.420.20">
    <property type="match status" value="1"/>
</dbReference>
<keyword evidence="5" id="KW-1185">Reference proteome</keyword>
<dbReference type="Pfam" id="PF25954">
    <property type="entry name" value="Beta-barrel_RND_2"/>
    <property type="match status" value="1"/>
</dbReference>
<dbReference type="InterPro" id="IPR058637">
    <property type="entry name" value="YknX-like_C"/>
</dbReference>
<organism evidence="4 5">
    <name type="scientific">Sorangium atrum</name>
    <dbReference type="NCBI Taxonomy" id="2995308"/>
    <lineage>
        <taxon>Bacteria</taxon>
        <taxon>Pseudomonadati</taxon>
        <taxon>Myxococcota</taxon>
        <taxon>Polyangia</taxon>
        <taxon>Polyangiales</taxon>
        <taxon>Polyangiaceae</taxon>
        <taxon>Sorangium</taxon>
    </lineage>
</organism>
<sequence>MWTVLPELRQPANSRHRASGPPRVLWTLPVAFAAALQCLACNQGASQPGGAKAEKPAASVKEVTLAPVTELVMEQAVDISGTLDADEQVTLGAKVAGRLASISVDLASPVQRDQVIAQLEARDYELRIEQATAALAQSRAQLGLPPDGPDSELDIEGTAIVRQALATFKEAQANQVRARGLAREGLMSGMDLDAAEAAAVRAETAVQSAREEVRIREAAVRQRRSELRMARQQLTDTMVRSPLDGVVQVRRANVGQYLAAGAPIVDVVRIDPLRLRVAIPELEAAGVRAGQPVRVTLQGDGATYPGTVARLAPALDPQSRTLLVESDIKNPGHLRPGSLVSAQIVVSSRPVPTVPATAVVRFAGLAKVITVEEGKAKEKQVTTGRTSGDRVEIVSGVAVGESVVARPGSLQQGQPVRVVEGG</sequence>
<dbReference type="Proteomes" id="UP001217485">
    <property type="component" value="Unassembled WGS sequence"/>
</dbReference>
<dbReference type="InterPro" id="IPR006143">
    <property type="entry name" value="RND_pump_MFP"/>
</dbReference>
<dbReference type="Gene3D" id="2.40.30.170">
    <property type="match status" value="1"/>
</dbReference>
<dbReference type="Gene3D" id="1.10.287.470">
    <property type="entry name" value="Helix hairpin bin"/>
    <property type="match status" value="1"/>
</dbReference>
<protein>
    <submittedName>
        <fullName evidence="4">Efflux RND transporter periplasmic adaptor subunit</fullName>
    </submittedName>
</protein>
<comment type="similarity">
    <text evidence="1">Belongs to the membrane fusion protein (MFP) (TC 8.A.1) family.</text>
</comment>
<evidence type="ECO:0000259" key="3">
    <source>
        <dbReference type="Pfam" id="PF25989"/>
    </source>
</evidence>
<feature type="domain" description="CusB-like beta-barrel" evidence="2">
    <location>
        <begin position="275"/>
        <end position="344"/>
    </location>
</feature>
<evidence type="ECO:0000256" key="1">
    <source>
        <dbReference type="ARBA" id="ARBA00009477"/>
    </source>
</evidence>
<dbReference type="Gene3D" id="2.40.50.100">
    <property type="match status" value="1"/>
</dbReference>
<dbReference type="RefSeq" id="WP_272098014.1">
    <property type="nucleotide sequence ID" value="NZ_JAQNDK010000003.1"/>
</dbReference>
<evidence type="ECO:0000313" key="4">
    <source>
        <dbReference type="EMBL" id="MDC0680961.1"/>
    </source>
</evidence>
<name>A0ABT5C6Z7_9BACT</name>
<dbReference type="PANTHER" id="PTHR30469">
    <property type="entry name" value="MULTIDRUG RESISTANCE PROTEIN MDTA"/>
    <property type="match status" value="1"/>
</dbReference>
<dbReference type="InterPro" id="IPR058792">
    <property type="entry name" value="Beta-barrel_RND_2"/>
</dbReference>